<dbReference type="Proteomes" id="UP000823775">
    <property type="component" value="Unassembled WGS sequence"/>
</dbReference>
<keyword evidence="2" id="KW-1185">Reference proteome</keyword>
<dbReference type="EMBL" id="JACEIK010016178">
    <property type="protein sequence ID" value="MCE3217200.1"/>
    <property type="molecule type" value="Genomic_DNA"/>
</dbReference>
<protein>
    <submittedName>
        <fullName evidence="1">Uncharacterized protein</fullName>
    </submittedName>
</protein>
<sequence>NAVESSGRSTNSMNDMPEIVSDFCGKMKVSCKLNMNQRASMVVQESDVINGLLEEGG</sequence>
<accession>A0ABS8WYW7</accession>
<feature type="non-terminal residue" evidence="1">
    <location>
        <position position="1"/>
    </location>
</feature>
<comment type="caution">
    <text evidence="1">The sequence shown here is derived from an EMBL/GenBank/DDBJ whole genome shotgun (WGS) entry which is preliminary data.</text>
</comment>
<organism evidence="1 2">
    <name type="scientific">Datura stramonium</name>
    <name type="common">Jimsonweed</name>
    <name type="synonym">Common thornapple</name>
    <dbReference type="NCBI Taxonomy" id="4076"/>
    <lineage>
        <taxon>Eukaryota</taxon>
        <taxon>Viridiplantae</taxon>
        <taxon>Streptophyta</taxon>
        <taxon>Embryophyta</taxon>
        <taxon>Tracheophyta</taxon>
        <taxon>Spermatophyta</taxon>
        <taxon>Magnoliopsida</taxon>
        <taxon>eudicotyledons</taxon>
        <taxon>Gunneridae</taxon>
        <taxon>Pentapetalae</taxon>
        <taxon>asterids</taxon>
        <taxon>lamiids</taxon>
        <taxon>Solanales</taxon>
        <taxon>Solanaceae</taxon>
        <taxon>Solanoideae</taxon>
        <taxon>Datureae</taxon>
        <taxon>Datura</taxon>
    </lineage>
</organism>
<evidence type="ECO:0000313" key="1">
    <source>
        <dbReference type="EMBL" id="MCE3217200.1"/>
    </source>
</evidence>
<name>A0ABS8WYW7_DATST</name>
<evidence type="ECO:0000313" key="2">
    <source>
        <dbReference type="Proteomes" id="UP000823775"/>
    </source>
</evidence>
<proteinExistence type="predicted"/>
<gene>
    <name evidence="1" type="ORF">HAX54_011011</name>
</gene>
<reference evidence="1 2" key="1">
    <citation type="journal article" date="2021" name="BMC Genomics">
        <title>Datura genome reveals duplications of psychoactive alkaloid biosynthetic genes and high mutation rate following tissue culture.</title>
        <authorList>
            <person name="Rajewski A."/>
            <person name="Carter-House D."/>
            <person name="Stajich J."/>
            <person name="Litt A."/>
        </authorList>
    </citation>
    <scope>NUCLEOTIDE SEQUENCE [LARGE SCALE GENOMIC DNA]</scope>
    <source>
        <strain evidence="1">AR-01</strain>
    </source>
</reference>